<name>A0A4C1T891_EUMVA</name>
<keyword evidence="3" id="KW-1185">Reference proteome</keyword>
<dbReference type="EMBL" id="BGZK01000036">
    <property type="protein sequence ID" value="GBP09511.1"/>
    <property type="molecule type" value="Genomic_DNA"/>
</dbReference>
<organism evidence="2 3">
    <name type="scientific">Eumeta variegata</name>
    <name type="common">Bagworm moth</name>
    <name type="synonym">Eumeta japonica</name>
    <dbReference type="NCBI Taxonomy" id="151549"/>
    <lineage>
        <taxon>Eukaryota</taxon>
        <taxon>Metazoa</taxon>
        <taxon>Ecdysozoa</taxon>
        <taxon>Arthropoda</taxon>
        <taxon>Hexapoda</taxon>
        <taxon>Insecta</taxon>
        <taxon>Pterygota</taxon>
        <taxon>Neoptera</taxon>
        <taxon>Endopterygota</taxon>
        <taxon>Lepidoptera</taxon>
        <taxon>Glossata</taxon>
        <taxon>Ditrysia</taxon>
        <taxon>Tineoidea</taxon>
        <taxon>Psychidae</taxon>
        <taxon>Oiketicinae</taxon>
        <taxon>Eumeta</taxon>
    </lineage>
</organism>
<feature type="compositionally biased region" description="Polar residues" evidence="1">
    <location>
        <begin position="9"/>
        <end position="21"/>
    </location>
</feature>
<reference evidence="2 3" key="1">
    <citation type="journal article" date="2019" name="Commun. Biol.">
        <title>The bagworm genome reveals a unique fibroin gene that provides high tensile strength.</title>
        <authorList>
            <person name="Kono N."/>
            <person name="Nakamura H."/>
            <person name="Ohtoshi R."/>
            <person name="Tomita M."/>
            <person name="Numata K."/>
            <person name="Arakawa K."/>
        </authorList>
    </citation>
    <scope>NUCLEOTIDE SEQUENCE [LARGE SCALE GENOMIC DNA]</scope>
</reference>
<evidence type="ECO:0000313" key="3">
    <source>
        <dbReference type="Proteomes" id="UP000299102"/>
    </source>
</evidence>
<evidence type="ECO:0000313" key="2">
    <source>
        <dbReference type="EMBL" id="GBP09511.1"/>
    </source>
</evidence>
<proteinExistence type="predicted"/>
<evidence type="ECO:0000256" key="1">
    <source>
        <dbReference type="SAM" id="MobiDB-lite"/>
    </source>
</evidence>
<dbReference type="Proteomes" id="UP000299102">
    <property type="component" value="Unassembled WGS sequence"/>
</dbReference>
<sequence>MLKSHSVRDTQQLHNNNYNFPSPECNLTGTNEAHLNVLYLLNELSLLFVQRCSVKRFDFDKITALSAPAASQKCFRLRSANTVPFGTQSARPSLSCDLATKRAEKRDARGRPLVRPQGRVVAGARGRALSPASRAFHLPHDLFVLAESPVIAFEKFHSRDALDAIDTRDICDKMACTSRMITRYKKL</sequence>
<comment type="caution">
    <text evidence="2">The sequence shown here is derived from an EMBL/GenBank/DDBJ whole genome shotgun (WGS) entry which is preliminary data.</text>
</comment>
<gene>
    <name evidence="2" type="ORF">EVAR_76531_1</name>
</gene>
<dbReference type="AlphaFoldDB" id="A0A4C1T891"/>
<accession>A0A4C1T891</accession>
<protein>
    <submittedName>
        <fullName evidence="2">Uncharacterized protein</fullName>
    </submittedName>
</protein>
<feature type="region of interest" description="Disordered" evidence="1">
    <location>
        <begin position="1"/>
        <end position="21"/>
    </location>
</feature>